<protein>
    <submittedName>
        <fullName evidence="2">Uncharacterized protein</fullName>
    </submittedName>
</protein>
<dbReference type="Proteomes" id="UP001295684">
    <property type="component" value="Unassembled WGS sequence"/>
</dbReference>
<comment type="caution">
    <text evidence="2">The sequence shown here is derived from an EMBL/GenBank/DDBJ whole genome shotgun (WGS) entry which is preliminary data.</text>
</comment>
<dbReference type="EMBL" id="CAMPGE010007463">
    <property type="protein sequence ID" value="CAI2366380.1"/>
    <property type="molecule type" value="Genomic_DNA"/>
</dbReference>
<dbReference type="AlphaFoldDB" id="A0AAD1UGE7"/>
<name>A0AAD1UGE7_EUPCR</name>
<reference evidence="2" key="1">
    <citation type="submission" date="2023-07" db="EMBL/GenBank/DDBJ databases">
        <authorList>
            <consortium name="AG Swart"/>
            <person name="Singh M."/>
            <person name="Singh A."/>
            <person name="Seah K."/>
            <person name="Emmerich C."/>
        </authorList>
    </citation>
    <scope>NUCLEOTIDE SEQUENCE</scope>
    <source>
        <strain evidence="2">DP1</strain>
    </source>
</reference>
<gene>
    <name evidence="2" type="ORF">ECRASSUSDP1_LOCUS7653</name>
</gene>
<keyword evidence="3" id="KW-1185">Reference proteome</keyword>
<proteinExistence type="predicted"/>
<accession>A0AAD1UGE7</accession>
<feature type="compositionally biased region" description="Basic residues" evidence="1">
    <location>
        <begin position="92"/>
        <end position="101"/>
    </location>
</feature>
<evidence type="ECO:0000313" key="3">
    <source>
        <dbReference type="Proteomes" id="UP001295684"/>
    </source>
</evidence>
<evidence type="ECO:0000313" key="2">
    <source>
        <dbReference type="EMBL" id="CAI2366380.1"/>
    </source>
</evidence>
<evidence type="ECO:0000256" key="1">
    <source>
        <dbReference type="SAM" id="MobiDB-lite"/>
    </source>
</evidence>
<organism evidence="2 3">
    <name type="scientific">Euplotes crassus</name>
    <dbReference type="NCBI Taxonomy" id="5936"/>
    <lineage>
        <taxon>Eukaryota</taxon>
        <taxon>Sar</taxon>
        <taxon>Alveolata</taxon>
        <taxon>Ciliophora</taxon>
        <taxon>Intramacronucleata</taxon>
        <taxon>Spirotrichea</taxon>
        <taxon>Hypotrichia</taxon>
        <taxon>Euplotida</taxon>
        <taxon>Euplotidae</taxon>
        <taxon>Moneuplotes</taxon>
    </lineage>
</organism>
<feature type="region of interest" description="Disordered" evidence="1">
    <location>
        <begin position="78"/>
        <end position="114"/>
    </location>
</feature>
<feature type="compositionally biased region" description="Basic and acidic residues" evidence="1">
    <location>
        <begin position="102"/>
        <end position="111"/>
    </location>
</feature>
<sequence>MLISESVSRIESAHRKGKSLFRIGKNPEFIKHGLNETNKEYLDKIAQGKIKENPYSYVSKIYGEISQRYNQGFYEPSFMSSSESELGDYKHDPRRWRRRSPLKSDRGDVRTKSKWKKERPSDMYSLYRRVYKLLLDGKYDKKKYEHDYNIRSYNVLNISVPDEVKKNDNLGELPLIKKLLIKTNLRKKFAKNDQIKLLSKNIENREEVKACRKNSALNLAYMNKNKKFLRDSEQGSRAKRRREGIEKLKGIQKEKKEKIKHTRPGHKFMVSKLLQKTDVSLFDFKRNPKVLFKIQKPQNQRNSVLDEAMKELKVIENQMSHSSAIHFDNYKLPDSNHKSCYDEIVVDRSRVNQSVQRVTEYSFIEQ</sequence>